<sequence>MGDGAVTEDEDAEERRRRKHGAEGTGKIEKRKRRRSRMNAIIAMEPERSSRSNFDLRKEERRRAQGPELAWGSVQSSHAKCELVLASWNPQKLREMMEISRVLNIRVRKAEEEGVARGPVTPADLVEDSKLKAMHVMRKTGKAAMADCAVLKVPVLRDAPGFE</sequence>
<gene>
    <name evidence="2" type="ORF">GUITHDRAFT_148259</name>
</gene>
<name>L1I9S2_GUITC</name>
<proteinExistence type="predicted"/>
<dbReference type="Gene3D" id="3.90.950.10">
    <property type="match status" value="1"/>
</dbReference>
<evidence type="ECO:0000313" key="2">
    <source>
        <dbReference type="EMBL" id="EKX32978.1"/>
    </source>
</evidence>
<organism evidence="2">
    <name type="scientific">Guillardia theta (strain CCMP2712)</name>
    <name type="common">Cryptophyte</name>
    <dbReference type="NCBI Taxonomy" id="905079"/>
    <lineage>
        <taxon>Eukaryota</taxon>
        <taxon>Cryptophyceae</taxon>
        <taxon>Pyrenomonadales</taxon>
        <taxon>Geminigeraceae</taxon>
        <taxon>Guillardia</taxon>
    </lineage>
</organism>
<evidence type="ECO:0000313" key="3">
    <source>
        <dbReference type="EnsemblProtists" id="EKX32978"/>
    </source>
</evidence>
<evidence type="ECO:0000256" key="1">
    <source>
        <dbReference type="SAM" id="MobiDB-lite"/>
    </source>
</evidence>
<reference evidence="2 4" key="1">
    <citation type="journal article" date="2012" name="Nature">
        <title>Algal genomes reveal evolutionary mosaicism and the fate of nucleomorphs.</title>
        <authorList>
            <consortium name="DOE Joint Genome Institute"/>
            <person name="Curtis B.A."/>
            <person name="Tanifuji G."/>
            <person name="Burki F."/>
            <person name="Gruber A."/>
            <person name="Irimia M."/>
            <person name="Maruyama S."/>
            <person name="Arias M.C."/>
            <person name="Ball S.G."/>
            <person name="Gile G.H."/>
            <person name="Hirakawa Y."/>
            <person name="Hopkins J.F."/>
            <person name="Kuo A."/>
            <person name="Rensing S.A."/>
            <person name="Schmutz J."/>
            <person name="Symeonidi A."/>
            <person name="Elias M."/>
            <person name="Eveleigh R.J."/>
            <person name="Herman E.K."/>
            <person name="Klute M.J."/>
            <person name="Nakayama T."/>
            <person name="Obornik M."/>
            <person name="Reyes-Prieto A."/>
            <person name="Armbrust E.V."/>
            <person name="Aves S.J."/>
            <person name="Beiko R.G."/>
            <person name="Coutinho P."/>
            <person name="Dacks J.B."/>
            <person name="Durnford D.G."/>
            <person name="Fast N.M."/>
            <person name="Green B.R."/>
            <person name="Grisdale C.J."/>
            <person name="Hempel F."/>
            <person name="Henrissat B."/>
            <person name="Hoppner M.P."/>
            <person name="Ishida K."/>
            <person name="Kim E."/>
            <person name="Koreny L."/>
            <person name="Kroth P.G."/>
            <person name="Liu Y."/>
            <person name="Malik S.B."/>
            <person name="Maier U.G."/>
            <person name="McRose D."/>
            <person name="Mock T."/>
            <person name="Neilson J.A."/>
            <person name="Onodera N.T."/>
            <person name="Poole A.M."/>
            <person name="Pritham E.J."/>
            <person name="Richards T.A."/>
            <person name="Rocap G."/>
            <person name="Roy S.W."/>
            <person name="Sarai C."/>
            <person name="Schaack S."/>
            <person name="Shirato S."/>
            <person name="Slamovits C.H."/>
            <person name="Spencer D.F."/>
            <person name="Suzuki S."/>
            <person name="Worden A.Z."/>
            <person name="Zauner S."/>
            <person name="Barry K."/>
            <person name="Bell C."/>
            <person name="Bharti A.K."/>
            <person name="Crow J.A."/>
            <person name="Grimwood J."/>
            <person name="Kramer R."/>
            <person name="Lindquist E."/>
            <person name="Lucas S."/>
            <person name="Salamov A."/>
            <person name="McFadden G.I."/>
            <person name="Lane C.E."/>
            <person name="Keeling P.J."/>
            <person name="Gray M.W."/>
            <person name="Grigoriev I.V."/>
            <person name="Archibald J.M."/>
        </authorList>
    </citation>
    <scope>NUCLEOTIDE SEQUENCE</scope>
    <source>
        <strain evidence="2 4">CCMP2712</strain>
    </source>
</reference>
<dbReference type="GeneID" id="17289697"/>
<dbReference type="Proteomes" id="UP000011087">
    <property type="component" value="Unassembled WGS sequence"/>
</dbReference>
<feature type="non-terminal residue" evidence="2">
    <location>
        <position position="163"/>
    </location>
</feature>
<dbReference type="GO" id="GO:0009143">
    <property type="term" value="P:nucleoside triphosphate catabolic process"/>
    <property type="evidence" value="ECO:0007669"/>
    <property type="project" value="InterPro"/>
</dbReference>
<dbReference type="PaxDb" id="55529-EKX32978"/>
<dbReference type="GO" id="GO:0047429">
    <property type="term" value="F:nucleoside triphosphate diphosphatase activity"/>
    <property type="evidence" value="ECO:0007669"/>
    <property type="project" value="InterPro"/>
</dbReference>
<keyword evidence="4" id="KW-1185">Reference proteome</keyword>
<dbReference type="Pfam" id="PF01725">
    <property type="entry name" value="Ham1p_like"/>
    <property type="match status" value="1"/>
</dbReference>
<reference evidence="4" key="2">
    <citation type="submission" date="2012-11" db="EMBL/GenBank/DDBJ databases">
        <authorList>
            <person name="Kuo A."/>
            <person name="Curtis B.A."/>
            <person name="Tanifuji G."/>
            <person name="Burki F."/>
            <person name="Gruber A."/>
            <person name="Irimia M."/>
            <person name="Maruyama S."/>
            <person name="Arias M.C."/>
            <person name="Ball S.G."/>
            <person name="Gile G.H."/>
            <person name="Hirakawa Y."/>
            <person name="Hopkins J.F."/>
            <person name="Rensing S.A."/>
            <person name="Schmutz J."/>
            <person name="Symeonidi A."/>
            <person name="Elias M."/>
            <person name="Eveleigh R.J."/>
            <person name="Herman E.K."/>
            <person name="Klute M.J."/>
            <person name="Nakayama T."/>
            <person name="Obornik M."/>
            <person name="Reyes-Prieto A."/>
            <person name="Armbrust E.V."/>
            <person name="Aves S.J."/>
            <person name="Beiko R.G."/>
            <person name="Coutinho P."/>
            <person name="Dacks J.B."/>
            <person name="Durnford D.G."/>
            <person name="Fast N.M."/>
            <person name="Green B.R."/>
            <person name="Grisdale C."/>
            <person name="Hempe F."/>
            <person name="Henrissat B."/>
            <person name="Hoppner M.P."/>
            <person name="Ishida K.-I."/>
            <person name="Kim E."/>
            <person name="Koreny L."/>
            <person name="Kroth P.G."/>
            <person name="Liu Y."/>
            <person name="Malik S.-B."/>
            <person name="Maier U.G."/>
            <person name="McRose D."/>
            <person name="Mock T."/>
            <person name="Neilson J.A."/>
            <person name="Onodera N.T."/>
            <person name="Poole A.M."/>
            <person name="Pritham E.J."/>
            <person name="Richards T.A."/>
            <person name="Rocap G."/>
            <person name="Roy S.W."/>
            <person name="Sarai C."/>
            <person name="Schaack S."/>
            <person name="Shirato S."/>
            <person name="Slamovits C.H."/>
            <person name="Spencer D.F."/>
            <person name="Suzuki S."/>
            <person name="Worden A.Z."/>
            <person name="Zauner S."/>
            <person name="Barry K."/>
            <person name="Bell C."/>
            <person name="Bharti A.K."/>
            <person name="Crow J.A."/>
            <person name="Grimwood J."/>
            <person name="Kramer R."/>
            <person name="Lindquist E."/>
            <person name="Lucas S."/>
            <person name="Salamov A."/>
            <person name="McFadden G.I."/>
            <person name="Lane C.E."/>
            <person name="Keeling P.J."/>
            <person name="Gray M.W."/>
            <person name="Grigoriev I.V."/>
            <person name="Archibald J.M."/>
        </authorList>
    </citation>
    <scope>NUCLEOTIDE SEQUENCE</scope>
    <source>
        <strain evidence="4">CCMP2712</strain>
    </source>
</reference>
<dbReference type="EnsemblProtists" id="EKX32978">
    <property type="protein sequence ID" value="EKX32978"/>
    <property type="gene ID" value="GUITHDRAFT_148259"/>
</dbReference>
<dbReference type="OrthoDB" id="10614090at2759"/>
<dbReference type="InterPro" id="IPR029001">
    <property type="entry name" value="ITPase-like_fam"/>
</dbReference>
<evidence type="ECO:0000313" key="4">
    <source>
        <dbReference type="Proteomes" id="UP000011087"/>
    </source>
</evidence>
<feature type="compositionally biased region" description="Basic and acidic residues" evidence="1">
    <location>
        <begin position="45"/>
        <end position="65"/>
    </location>
</feature>
<dbReference type="EMBL" id="JH993162">
    <property type="protein sequence ID" value="EKX32978.1"/>
    <property type="molecule type" value="Genomic_DNA"/>
</dbReference>
<protein>
    <submittedName>
        <fullName evidence="2 3">Uncharacterized protein</fullName>
    </submittedName>
</protein>
<dbReference type="KEGG" id="gtt:GUITHDRAFT_148259"/>
<feature type="compositionally biased region" description="Acidic residues" evidence="1">
    <location>
        <begin position="1"/>
        <end position="12"/>
    </location>
</feature>
<dbReference type="AlphaFoldDB" id="L1I9S2"/>
<accession>L1I9S2</accession>
<dbReference type="HOGENOM" id="CLU_1631493_0_0_1"/>
<reference evidence="3" key="3">
    <citation type="submission" date="2016-03" db="UniProtKB">
        <authorList>
            <consortium name="EnsemblProtists"/>
        </authorList>
    </citation>
    <scope>IDENTIFICATION</scope>
</reference>
<dbReference type="RefSeq" id="XP_005819958.1">
    <property type="nucleotide sequence ID" value="XM_005819901.1"/>
</dbReference>
<feature type="region of interest" description="Disordered" evidence="1">
    <location>
        <begin position="1"/>
        <end position="70"/>
    </location>
</feature>
<dbReference type="InterPro" id="IPR002637">
    <property type="entry name" value="RdgB/HAM1"/>
</dbReference>
<dbReference type="SUPFAM" id="SSF52972">
    <property type="entry name" value="ITPase-like"/>
    <property type="match status" value="1"/>
</dbReference>